<dbReference type="PANTHER" id="PTHR11256">
    <property type="entry name" value="BCL-2 RELATED"/>
    <property type="match status" value="1"/>
</dbReference>
<dbReference type="InterPro" id="IPR036834">
    <property type="entry name" value="Bcl-2-like_sf"/>
</dbReference>
<dbReference type="GO" id="GO:0042981">
    <property type="term" value="P:regulation of apoptotic process"/>
    <property type="evidence" value="ECO:0007669"/>
    <property type="project" value="InterPro"/>
</dbReference>
<reference evidence="4" key="1">
    <citation type="submission" date="2010-07" db="EMBL/GenBank/DDBJ databases">
        <title>Identification of Proteins Involved in Black Widow Spider Wrapping Silk Fibers.</title>
        <authorList>
            <person name="Nguyen A."/>
            <person name="Verduzco A."/>
            <person name="Vierra C."/>
        </authorList>
    </citation>
    <scope>NUCLEOTIDE SEQUENCE</scope>
</reference>
<dbReference type="GO" id="GO:0008630">
    <property type="term" value="P:intrinsic apoptotic signaling pathway in response to DNA damage"/>
    <property type="evidence" value="ECO:0007669"/>
    <property type="project" value="TreeGrafter"/>
</dbReference>
<organism evidence="4">
    <name type="scientific">Latrodectus hesperus</name>
    <name type="common">Western black widow spider</name>
    <dbReference type="NCBI Taxonomy" id="256737"/>
    <lineage>
        <taxon>Eukaryota</taxon>
        <taxon>Metazoa</taxon>
        <taxon>Ecdysozoa</taxon>
        <taxon>Arthropoda</taxon>
        <taxon>Chelicerata</taxon>
        <taxon>Arachnida</taxon>
        <taxon>Araneae</taxon>
        <taxon>Araneomorphae</taxon>
        <taxon>Entelegynae</taxon>
        <taxon>Araneoidea</taxon>
        <taxon>Theridiidae</taxon>
        <taxon>Latrodectus</taxon>
    </lineage>
</organism>
<keyword evidence="2" id="KW-0053">Apoptosis</keyword>
<dbReference type="PROSITE" id="PS50062">
    <property type="entry name" value="BCL2_FAMILY"/>
    <property type="match status" value="1"/>
</dbReference>
<accession>E7D1W4</accession>
<proteinExistence type="evidence at transcript level"/>
<dbReference type="InterPro" id="IPR026298">
    <property type="entry name" value="Bcl-2_fam"/>
</dbReference>
<name>E7D1W4_LATHE</name>
<evidence type="ECO:0000259" key="3">
    <source>
        <dbReference type="SMART" id="SM00337"/>
    </source>
</evidence>
<dbReference type="SUPFAM" id="SSF56854">
    <property type="entry name" value="Bcl-2 inhibitors of programmed cell death"/>
    <property type="match status" value="1"/>
</dbReference>
<dbReference type="InterPro" id="IPR002475">
    <property type="entry name" value="Bcl2-like"/>
</dbReference>
<dbReference type="PRINTS" id="PR01862">
    <property type="entry name" value="BCL2FAMILY"/>
</dbReference>
<dbReference type="AlphaFoldDB" id="E7D1W4"/>
<dbReference type="Gene3D" id="1.10.437.10">
    <property type="entry name" value="Blc2-like"/>
    <property type="match status" value="1"/>
</dbReference>
<dbReference type="PANTHER" id="PTHR11256:SF50">
    <property type="entry name" value="APOPTOSIS REGULATOR CED-9"/>
    <property type="match status" value="1"/>
</dbReference>
<dbReference type="GO" id="GO:0001836">
    <property type="term" value="P:release of cytochrome c from mitochondria"/>
    <property type="evidence" value="ECO:0007669"/>
    <property type="project" value="TreeGrafter"/>
</dbReference>
<dbReference type="Pfam" id="PF00452">
    <property type="entry name" value="Bcl-2"/>
    <property type="match status" value="1"/>
</dbReference>
<evidence type="ECO:0000313" key="4">
    <source>
        <dbReference type="EMBL" id="ADV40358.1"/>
    </source>
</evidence>
<feature type="domain" description="Bcl-2 Bcl-2 homology region 1-3" evidence="3">
    <location>
        <begin position="73"/>
        <end position="172"/>
    </location>
</feature>
<dbReference type="EMBL" id="HQ006068">
    <property type="protein sequence ID" value="ADV40358.1"/>
    <property type="molecule type" value="mRNA"/>
</dbReference>
<comment type="similarity">
    <text evidence="1">Belongs to the Bcl-2 family.</text>
</comment>
<dbReference type="GO" id="GO:0051400">
    <property type="term" value="F:BH domain binding"/>
    <property type="evidence" value="ECO:0007669"/>
    <property type="project" value="TreeGrafter"/>
</dbReference>
<dbReference type="InterPro" id="IPR046371">
    <property type="entry name" value="Bcl-2_BH1-3"/>
</dbReference>
<evidence type="ECO:0000256" key="1">
    <source>
        <dbReference type="ARBA" id="ARBA00009458"/>
    </source>
</evidence>
<protein>
    <submittedName>
        <fullName evidence="4">Bcl-like protein</fullName>
    </submittedName>
</protein>
<dbReference type="GO" id="GO:0097192">
    <property type="term" value="P:extrinsic apoptotic signaling pathway in absence of ligand"/>
    <property type="evidence" value="ECO:0007669"/>
    <property type="project" value="TreeGrafter"/>
</dbReference>
<sequence length="214" mass="24221">MAPSSFLKSSARSDQVISVGSEIEPEFKELIDEEVIRTDFVIQNVYSYLLKNVHYFEAITAVNKREENLLYELLRIVDDFQSLNGAKIHTLCLDLHVTLSTLGSTVFGVSNELFTDGITWSRIIGLFVFIRELTIQSLANSESDEIVDAMYECFFRLVKETVKPWVDDHGGWEGVLSLKAKKNILDKSEGWAKNILRRTASVIGTIAHLSNLPY</sequence>
<evidence type="ECO:0000256" key="2">
    <source>
        <dbReference type="ARBA" id="ARBA00022703"/>
    </source>
</evidence>
<dbReference type="GO" id="GO:0005741">
    <property type="term" value="C:mitochondrial outer membrane"/>
    <property type="evidence" value="ECO:0007669"/>
    <property type="project" value="TreeGrafter"/>
</dbReference>
<dbReference type="SMART" id="SM00337">
    <property type="entry name" value="BCL"/>
    <property type="match status" value="1"/>
</dbReference>